<proteinExistence type="inferred from homology"/>
<dbReference type="InterPro" id="IPR028945">
    <property type="entry name" value="Get1"/>
</dbReference>
<evidence type="ECO:0000256" key="9">
    <source>
        <dbReference type="ARBA" id="ARBA00033006"/>
    </source>
</evidence>
<evidence type="ECO:0000313" key="12">
    <source>
        <dbReference type="Proteomes" id="UP000298663"/>
    </source>
</evidence>
<accession>A0A4U5P1C9</accession>
<evidence type="ECO:0000256" key="3">
    <source>
        <dbReference type="ARBA" id="ARBA00017951"/>
    </source>
</evidence>
<feature type="transmembrane region" description="Helical" evidence="10">
    <location>
        <begin position="51"/>
        <end position="71"/>
    </location>
</feature>
<gene>
    <name evidence="11" type="ORF">L596_013789</name>
</gene>
<dbReference type="Proteomes" id="UP000298663">
    <property type="component" value="Unassembled WGS sequence"/>
</dbReference>
<dbReference type="GO" id="GO:0043495">
    <property type="term" value="F:protein-membrane adaptor activity"/>
    <property type="evidence" value="ECO:0007669"/>
    <property type="project" value="TreeGrafter"/>
</dbReference>
<evidence type="ECO:0000256" key="2">
    <source>
        <dbReference type="ARBA" id="ARBA00010799"/>
    </source>
</evidence>
<dbReference type="InterPro" id="IPR029012">
    <property type="entry name" value="Helix_hairpin_bin_sf"/>
</dbReference>
<comment type="similarity">
    <text evidence="2">Belongs to the WRB/GET1 family.</text>
</comment>
<evidence type="ECO:0000256" key="8">
    <source>
        <dbReference type="ARBA" id="ARBA00032437"/>
    </source>
</evidence>
<evidence type="ECO:0000256" key="7">
    <source>
        <dbReference type="ARBA" id="ARBA00023136"/>
    </source>
</evidence>
<dbReference type="GO" id="GO:0043529">
    <property type="term" value="C:GET complex"/>
    <property type="evidence" value="ECO:0007669"/>
    <property type="project" value="TreeGrafter"/>
</dbReference>
<reference evidence="11 12" key="1">
    <citation type="journal article" date="2015" name="Genome Biol.">
        <title>Comparative genomics of Steinernema reveals deeply conserved gene regulatory networks.</title>
        <authorList>
            <person name="Dillman A.R."/>
            <person name="Macchietto M."/>
            <person name="Porter C.F."/>
            <person name="Rogers A."/>
            <person name="Williams B."/>
            <person name="Antoshechkin I."/>
            <person name="Lee M.M."/>
            <person name="Goodwin Z."/>
            <person name="Lu X."/>
            <person name="Lewis E.E."/>
            <person name="Goodrich-Blair H."/>
            <person name="Stock S.P."/>
            <person name="Adams B.J."/>
            <person name="Sternberg P.W."/>
            <person name="Mortazavi A."/>
        </authorList>
    </citation>
    <scope>NUCLEOTIDE SEQUENCE [LARGE SCALE GENOMIC DNA]</scope>
    <source>
        <strain evidence="11 12">ALL</strain>
    </source>
</reference>
<keyword evidence="4 10" id="KW-0812">Transmembrane</keyword>
<name>A0A4U5P1C9_STECR</name>
<reference evidence="11 12" key="2">
    <citation type="journal article" date="2019" name="G3 (Bethesda)">
        <title>Hybrid Assembly of the Genome of the Entomopathogenic Nematode Steinernema carpocapsae Identifies the X-Chromosome.</title>
        <authorList>
            <person name="Serra L."/>
            <person name="Macchietto M."/>
            <person name="Macias-Munoz A."/>
            <person name="McGill C.J."/>
            <person name="Rodriguez I.M."/>
            <person name="Rodriguez B."/>
            <person name="Murad R."/>
            <person name="Mortazavi A."/>
        </authorList>
    </citation>
    <scope>NUCLEOTIDE SEQUENCE [LARGE SCALE GENOMIC DNA]</scope>
    <source>
        <strain evidence="11 12">ALL</strain>
    </source>
</reference>
<comment type="caution">
    <text evidence="11">The sequence shown here is derived from an EMBL/GenBank/DDBJ whole genome shotgun (WGS) entry which is preliminary data.</text>
</comment>
<sequence>MLTACFVCRERACANAHRRPATTTDMDSPQANNAASADVLLLRDCASIADLFQVVLCVTAVLVFAFGFDAFQKLLIIVLRPIFGETEKQRKIRETKTEMEAIQREMSTISQINDFAKYFKRERMVNKLKDEIAALEKTYSTDSLKQTLITMTVARVLVLVVGLTCMWSSADLKAFRFYSADTCWPFCFVMDMPRGASRLMGWSTYGENEYYMSMFVFLNFCLATSRRLPELKKITWTTEVTAIKSKSD</sequence>
<feature type="transmembrane region" description="Helical" evidence="10">
    <location>
        <begin position="147"/>
        <end position="170"/>
    </location>
</feature>
<keyword evidence="12" id="KW-1185">Reference proteome</keyword>
<dbReference type="GO" id="GO:0071816">
    <property type="term" value="P:tail-anchored membrane protein insertion into ER membrane"/>
    <property type="evidence" value="ECO:0007669"/>
    <property type="project" value="InterPro"/>
</dbReference>
<dbReference type="PANTHER" id="PTHR42650:SF1">
    <property type="entry name" value="GUIDED ENTRY OF TAIL-ANCHORED PROTEINS FACTOR 1"/>
    <property type="match status" value="1"/>
</dbReference>
<evidence type="ECO:0000256" key="6">
    <source>
        <dbReference type="ARBA" id="ARBA00022989"/>
    </source>
</evidence>
<dbReference type="PANTHER" id="PTHR42650">
    <property type="entry name" value="TAIL-ANCHORED PROTEIN INSERTION RECEPTOR WRB"/>
    <property type="match status" value="1"/>
</dbReference>
<protein>
    <recommendedName>
        <fullName evidence="3">Guided entry of tail-anchored proteins factor 1</fullName>
    </recommendedName>
    <alternativeName>
        <fullName evidence="8">Tail-anchored protein insertion receptor WRB</fullName>
    </alternativeName>
    <alternativeName>
        <fullName evidence="9">Tryptophan-rich basic protein</fullName>
    </alternativeName>
</protein>
<dbReference type="Gene3D" id="1.10.287.660">
    <property type="entry name" value="Helix hairpin bin"/>
    <property type="match status" value="1"/>
</dbReference>
<keyword evidence="5" id="KW-0256">Endoplasmic reticulum</keyword>
<dbReference type="AlphaFoldDB" id="A0A4U5P1C9"/>
<evidence type="ECO:0000256" key="5">
    <source>
        <dbReference type="ARBA" id="ARBA00022824"/>
    </source>
</evidence>
<dbReference type="OrthoDB" id="69461at2759"/>
<dbReference type="Pfam" id="PF04420">
    <property type="entry name" value="CHD5"/>
    <property type="match status" value="1"/>
</dbReference>
<evidence type="ECO:0000256" key="4">
    <source>
        <dbReference type="ARBA" id="ARBA00022692"/>
    </source>
</evidence>
<dbReference type="STRING" id="34508.A0A4U5P1C9"/>
<dbReference type="GO" id="GO:0005789">
    <property type="term" value="C:endoplasmic reticulum membrane"/>
    <property type="evidence" value="ECO:0007669"/>
    <property type="project" value="UniProtKB-SubCell"/>
</dbReference>
<keyword evidence="6 10" id="KW-1133">Transmembrane helix</keyword>
<comment type="subcellular location">
    <subcellularLocation>
        <location evidence="1">Endoplasmic reticulum membrane</location>
        <topology evidence="1">Multi-pass membrane protein</topology>
    </subcellularLocation>
</comment>
<dbReference type="EMBL" id="AZBU02000003">
    <property type="protein sequence ID" value="TKR89732.1"/>
    <property type="molecule type" value="Genomic_DNA"/>
</dbReference>
<evidence type="ECO:0000256" key="1">
    <source>
        <dbReference type="ARBA" id="ARBA00004477"/>
    </source>
</evidence>
<evidence type="ECO:0000256" key="10">
    <source>
        <dbReference type="SAM" id="Phobius"/>
    </source>
</evidence>
<organism evidence="11 12">
    <name type="scientific">Steinernema carpocapsae</name>
    <name type="common">Entomopathogenic nematode</name>
    <dbReference type="NCBI Taxonomy" id="34508"/>
    <lineage>
        <taxon>Eukaryota</taxon>
        <taxon>Metazoa</taxon>
        <taxon>Ecdysozoa</taxon>
        <taxon>Nematoda</taxon>
        <taxon>Chromadorea</taxon>
        <taxon>Rhabditida</taxon>
        <taxon>Tylenchina</taxon>
        <taxon>Panagrolaimomorpha</taxon>
        <taxon>Strongyloidoidea</taxon>
        <taxon>Steinernematidae</taxon>
        <taxon>Steinernema</taxon>
    </lineage>
</organism>
<evidence type="ECO:0000313" key="11">
    <source>
        <dbReference type="EMBL" id="TKR89732.1"/>
    </source>
</evidence>
<keyword evidence="7 10" id="KW-0472">Membrane</keyword>